<dbReference type="PANTHER" id="PTHR47272:SF2">
    <property type="entry name" value="PIGGYBAC TRANSPOSABLE ELEMENT-DERIVED PROTEIN 3-LIKE"/>
    <property type="match status" value="1"/>
</dbReference>
<dbReference type="EMBL" id="BMAW01122169">
    <property type="protein sequence ID" value="GFT97776.1"/>
    <property type="molecule type" value="Genomic_DNA"/>
</dbReference>
<sequence>MQIVLVFFSGANDIERLSGKTDLGTVSNTDIRLLRSVPKHINHRNRHRKSCKLPKEKENPKFNVPSGTYRENVDTFEGMEFSLTNWKDKKQVLLLSTYVGAESEETITRCDKKLKMNFQVSYHQVIKEYNVLIGGIDLMGRFIVRYRIHIKSRK</sequence>
<proteinExistence type="predicted"/>
<comment type="caution">
    <text evidence="2">The sequence shown here is derived from an EMBL/GenBank/DDBJ whole genome shotgun (WGS) entry which is preliminary data.</text>
</comment>
<dbReference type="PANTHER" id="PTHR47272">
    <property type="entry name" value="DDE_TNP_1_7 DOMAIN-CONTAINING PROTEIN"/>
    <property type="match status" value="1"/>
</dbReference>
<dbReference type="Proteomes" id="UP000887013">
    <property type="component" value="Unassembled WGS sequence"/>
</dbReference>
<reference evidence="2" key="1">
    <citation type="submission" date="2020-08" db="EMBL/GenBank/DDBJ databases">
        <title>Multicomponent nature underlies the extraordinary mechanical properties of spider dragline silk.</title>
        <authorList>
            <person name="Kono N."/>
            <person name="Nakamura H."/>
            <person name="Mori M."/>
            <person name="Yoshida Y."/>
            <person name="Ohtoshi R."/>
            <person name="Malay A.D."/>
            <person name="Moran D.A.P."/>
            <person name="Tomita M."/>
            <person name="Numata K."/>
            <person name="Arakawa K."/>
        </authorList>
    </citation>
    <scope>NUCLEOTIDE SEQUENCE</scope>
</reference>
<evidence type="ECO:0000313" key="3">
    <source>
        <dbReference type="Proteomes" id="UP000887013"/>
    </source>
</evidence>
<evidence type="ECO:0000313" key="2">
    <source>
        <dbReference type="EMBL" id="GFT97776.1"/>
    </source>
</evidence>
<protein>
    <submittedName>
        <fullName evidence="2">DDE_Tnp_1_7 domain-containing protein</fullName>
    </submittedName>
</protein>
<gene>
    <name evidence="2" type="ORF">NPIL_214531</name>
</gene>
<dbReference type="AlphaFoldDB" id="A0A8X6PZG8"/>
<name>A0A8X6PZG8_NEPPI</name>
<dbReference type="InterPro" id="IPR029526">
    <property type="entry name" value="PGBD"/>
</dbReference>
<accession>A0A8X6PZG8</accession>
<dbReference type="Pfam" id="PF13843">
    <property type="entry name" value="DDE_Tnp_1_7"/>
    <property type="match status" value="1"/>
</dbReference>
<evidence type="ECO:0000259" key="1">
    <source>
        <dbReference type="Pfam" id="PF13843"/>
    </source>
</evidence>
<keyword evidence="3" id="KW-1185">Reference proteome</keyword>
<feature type="domain" description="PiggyBac transposable element-derived protein" evidence="1">
    <location>
        <begin position="52"/>
        <end position="153"/>
    </location>
</feature>
<organism evidence="2 3">
    <name type="scientific">Nephila pilipes</name>
    <name type="common">Giant wood spider</name>
    <name type="synonym">Nephila maculata</name>
    <dbReference type="NCBI Taxonomy" id="299642"/>
    <lineage>
        <taxon>Eukaryota</taxon>
        <taxon>Metazoa</taxon>
        <taxon>Ecdysozoa</taxon>
        <taxon>Arthropoda</taxon>
        <taxon>Chelicerata</taxon>
        <taxon>Arachnida</taxon>
        <taxon>Araneae</taxon>
        <taxon>Araneomorphae</taxon>
        <taxon>Entelegynae</taxon>
        <taxon>Araneoidea</taxon>
        <taxon>Nephilidae</taxon>
        <taxon>Nephila</taxon>
    </lineage>
</organism>
<dbReference type="OrthoDB" id="118105at2759"/>